<gene>
    <name evidence="1" type="ordered locus">Cpin_3026</name>
</gene>
<dbReference type="InterPro" id="IPR011032">
    <property type="entry name" value="GroES-like_sf"/>
</dbReference>
<reference evidence="1 2" key="2">
    <citation type="journal article" date="2010" name="Stand. Genomic Sci.">
        <title>Complete genome sequence of Chitinophaga pinensis type strain (UQM 2034).</title>
        <authorList>
            <person name="Glavina Del Rio T."/>
            <person name="Abt B."/>
            <person name="Spring S."/>
            <person name="Lapidus A."/>
            <person name="Nolan M."/>
            <person name="Tice H."/>
            <person name="Copeland A."/>
            <person name="Cheng J.F."/>
            <person name="Chen F."/>
            <person name="Bruce D."/>
            <person name="Goodwin L."/>
            <person name="Pitluck S."/>
            <person name="Ivanova N."/>
            <person name="Mavromatis K."/>
            <person name="Mikhailova N."/>
            <person name="Pati A."/>
            <person name="Chen A."/>
            <person name="Palaniappan K."/>
            <person name="Land M."/>
            <person name="Hauser L."/>
            <person name="Chang Y.J."/>
            <person name="Jeffries C.D."/>
            <person name="Chain P."/>
            <person name="Saunders E."/>
            <person name="Detter J.C."/>
            <person name="Brettin T."/>
            <person name="Rohde M."/>
            <person name="Goker M."/>
            <person name="Bristow J."/>
            <person name="Eisen J.A."/>
            <person name="Markowitz V."/>
            <person name="Hugenholtz P."/>
            <person name="Kyrpides N.C."/>
            <person name="Klenk H.P."/>
            <person name="Lucas S."/>
        </authorList>
    </citation>
    <scope>NUCLEOTIDE SEQUENCE [LARGE SCALE GENOMIC DNA]</scope>
    <source>
        <strain evidence="2">ATCC 43595 / DSM 2588 / LMG 13176 / NBRC 15968 / NCIMB 11800 / UQM 2034</strain>
    </source>
</reference>
<evidence type="ECO:0000313" key="1">
    <source>
        <dbReference type="EMBL" id="ACU60502.1"/>
    </source>
</evidence>
<dbReference type="RefSeq" id="WP_012790678.1">
    <property type="nucleotide sequence ID" value="NC_013132.1"/>
</dbReference>
<dbReference type="OrthoDB" id="648910at2"/>
<dbReference type="Gene3D" id="3.90.180.10">
    <property type="entry name" value="Medium-chain alcohol dehydrogenases, catalytic domain"/>
    <property type="match status" value="1"/>
</dbReference>
<proteinExistence type="predicted"/>
<reference evidence="2" key="1">
    <citation type="submission" date="2009-08" db="EMBL/GenBank/DDBJ databases">
        <title>The complete genome of Chitinophaga pinensis DSM 2588.</title>
        <authorList>
            <consortium name="US DOE Joint Genome Institute (JGI-PGF)"/>
            <person name="Lucas S."/>
            <person name="Copeland A."/>
            <person name="Lapidus A."/>
            <person name="Glavina del Rio T."/>
            <person name="Dalin E."/>
            <person name="Tice H."/>
            <person name="Bruce D."/>
            <person name="Goodwin L."/>
            <person name="Pitluck S."/>
            <person name="Kyrpides N."/>
            <person name="Mavromatis K."/>
            <person name="Ivanova N."/>
            <person name="Mikhailova N."/>
            <person name="Sims D."/>
            <person name="Meinche L."/>
            <person name="Brettin T."/>
            <person name="Detter J.C."/>
            <person name="Han C."/>
            <person name="Larimer F."/>
            <person name="Land M."/>
            <person name="Hauser L."/>
            <person name="Markowitz V."/>
            <person name="Cheng J.-F."/>
            <person name="Hugenholtz P."/>
            <person name="Woyke T."/>
            <person name="Wu D."/>
            <person name="Spring S."/>
            <person name="Klenk H.-P."/>
            <person name="Eisen J.A."/>
        </authorList>
    </citation>
    <scope>NUCLEOTIDE SEQUENCE [LARGE SCALE GENOMIC DNA]</scope>
    <source>
        <strain evidence="2">ATCC 43595 / DSM 2588 / LMG 13176 / NBRC 15968 / NCIMB 11800 / UQM 2034</strain>
    </source>
</reference>
<accession>A0A979GPF2</accession>
<dbReference type="KEGG" id="cpi:Cpin_3026"/>
<dbReference type="EMBL" id="CP001699">
    <property type="protein sequence ID" value="ACU60502.1"/>
    <property type="molecule type" value="Genomic_DNA"/>
</dbReference>
<evidence type="ECO:0000313" key="2">
    <source>
        <dbReference type="Proteomes" id="UP000002215"/>
    </source>
</evidence>
<dbReference type="SUPFAM" id="SSF50129">
    <property type="entry name" value="GroES-like"/>
    <property type="match status" value="1"/>
</dbReference>
<organism evidence="1 2">
    <name type="scientific">Chitinophaga pinensis (strain ATCC 43595 / DSM 2588 / LMG 13176 / NBRC 15968 / NCIMB 11800 / UQM 2034)</name>
    <dbReference type="NCBI Taxonomy" id="485918"/>
    <lineage>
        <taxon>Bacteria</taxon>
        <taxon>Pseudomonadati</taxon>
        <taxon>Bacteroidota</taxon>
        <taxon>Chitinophagia</taxon>
        <taxon>Chitinophagales</taxon>
        <taxon>Chitinophagaceae</taxon>
        <taxon>Chitinophaga</taxon>
    </lineage>
</organism>
<sequence>MATHKIKARRLHQLGIKHLHLDAIAIPQPGSNDLLIRVNAVSINYRDKSIVDGIYNPDILSKDPNTLA</sequence>
<name>A0A979GPF2_CHIPD</name>
<protein>
    <recommendedName>
        <fullName evidence="3">NAD(P)-dependent alcohol dehydrogenase</fullName>
    </recommendedName>
</protein>
<dbReference type="AlphaFoldDB" id="A0A979GPF2"/>
<dbReference type="Proteomes" id="UP000002215">
    <property type="component" value="Chromosome"/>
</dbReference>
<evidence type="ECO:0008006" key="3">
    <source>
        <dbReference type="Google" id="ProtNLM"/>
    </source>
</evidence>